<dbReference type="GeneID" id="10499304"/>
<dbReference type="FunCoup" id="F0ZMY3">
    <property type="interactions" value="937"/>
</dbReference>
<evidence type="ECO:0000313" key="3">
    <source>
        <dbReference type="Proteomes" id="UP000001064"/>
    </source>
</evidence>
<feature type="signal peptide" evidence="1">
    <location>
        <begin position="1"/>
        <end position="19"/>
    </location>
</feature>
<dbReference type="EMBL" id="GL871087">
    <property type="protein sequence ID" value="EGC34689.1"/>
    <property type="molecule type" value="Genomic_DNA"/>
</dbReference>
<accession>F0ZMY3</accession>
<name>F0ZMY3_DICPU</name>
<dbReference type="KEGG" id="dpp:DICPUDRAFT_79556"/>
<dbReference type="VEuPathDB" id="AmoebaDB:DICPUDRAFT_79556"/>
<dbReference type="InParanoid" id="F0ZMY3"/>
<dbReference type="AlphaFoldDB" id="F0ZMY3"/>
<feature type="chain" id="PRO_5003263756" evidence="1">
    <location>
        <begin position="20"/>
        <end position="144"/>
    </location>
</feature>
<evidence type="ECO:0000313" key="2">
    <source>
        <dbReference type="EMBL" id="EGC34689.1"/>
    </source>
</evidence>
<keyword evidence="1" id="KW-0732">Signal</keyword>
<keyword evidence="3" id="KW-1185">Reference proteome</keyword>
<gene>
    <name evidence="2" type="ORF">DICPUDRAFT_79556</name>
</gene>
<dbReference type="Proteomes" id="UP000001064">
    <property type="component" value="Unassembled WGS sequence"/>
</dbReference>
<organism evidence="2 3">
    <name type="scientific">Dictyostelium purpureum</name>
    <name type="common">Slime mold</name>
    <dbReference type="NCBI Taxonomy" id="5786"/>
    <lineage>
        <taxon>Eukaryota</taxon>
        <taxon>Amoebozoa</taxon>
        <taxon>Evosea</taxon>
        <taxon>Eumycetozoa</taxon>
        <taxon>Dictyostelia</taxon>
        <taxon>Dictyosteliales</taxon>
        <taxon>Dictyosteliaceae</taxon>
        <taxon>Dictyostelium</taxon>
    </lineage>
</organism>
<evidence type="ECO:0000256" key="1">
    <source>
        <dbReference type="SAM" id="SignalP"/>
    </source>
</evidence>
<protein>
    <submittedName>
        <fullName evidence="2">Uncharacterized protein</fullName>
    </submittedName>
</protein>
<proteinExistence type="predicted"/>
<dbReference type="OMA" id="IICINNI"/>
<dbReference type="RefSeq" id="XP_003288774.1">
    <property type="nucleotide sequence ID" value="XM_003288726.1"/>
</dbReference>
<sequence length="144" mass="16631">MNIKYILVILIVLFSTTFAQLKSKPEHILPNRYVSINETEIFNFVFAVNYMDLYNIINERNPVGICNDIIIESHRLDSNGMVFYSLMAQFNKHTNNQGNIASFIITEKSIKSVIVNLKQYEMVLHSIIEVLQLSQQTGLTFIEI</sequence>
<reference evidence="3" key="1">
    <citation type="journal article" date="2011" name="Genome Biol.">
        <title>Comparative genomics of the social amoebae Dictyostelium discoideum and Dictyostelium purpureum.</title>
        <authorList>
            <consortium name="US DOE Joint Genome Institute (JGI-PGF)"/>
            <person name="Sucgang R."/>
            <person name="Kuo A."/>
            <person name="Tian X."/>
            <person name="Salerno W."/>
            <person name="Parikh A."/>
            <person name="Feasley C.L."/>
            <person name="Dalin E."/>
            <person name="Tu H."/>
            <person name="Huang E."/>
            <person name="Barry K."/>
            <person name="Lindquist E."/>
            <person name="Shapiro H."/>
            <person name="Bruce D."/>
            <person name="Schmutz J."/>
            <person name="Salamov A."/>
            <person name="Fey P."/>
            <person name="Gaudet P."/>
            <person name="Anjard C."/>
            <person name="Babu M.M."/>
            <person name="Basu S."/>
            <person name="Bushmanova Y."/>
            <person name="van der Wel H."/>
            <person name="Katoh-Kurasawa M."/>
            <person name="Dinh C."/>
            <person name="Coutinho P.M."/>
            <person name="Saito T."/>
            <person name="Elias M."/>
            <person name="Schaap P."/>
            <person name="Kay R.R."/>
            <person name="Henrissat B."/>
            <person name="Eichinger L."/>
            <person name="Rivero F."/>
            <person name="Putnam N.H."/>
            <person name="West C.M."/>
            <person name="Loomis W.F."/>
            <person name="Chisholm R.L."/>
            <person name="Shaulsky G."/>
            <person name="Strassmann J.E."/>
            <person name="Queller D.C."/>
            <person name="Kuspa A."/>
            <person name="Grigoriev I.V."/>
        </authorList>
    </citation>
    <scope>NUCLEOTIDE SEQUENCE [LARGE SCALE GENOMIC DNA]</scope>
    <source>
        <strain evidence="3">QSDP1</strain>
    </source>
</reference>